<evidence type="ECO:0000259" key="2">
    <source>
        <dbReference type="Pfam" id="PF18675"/>
    </source>
</evidence>
<keyword evidence="1" id="KW-0472">Membrane</keyword>
<organism evidence="3 4">
    <name type="scientific">Proteiniphilum saccharofermentans</name>
    <dbReference type="NCBI Taxonomy" id="1642647"/>
    <lineage>
        <taxon>Bacteria</taxon>
        <taxon>Pseudomonadati</taxon>
        <taxon>Bacteroidota</taxon>
        <taxon>Bacteroidia</taxon>
        <taxon>Bacteroidales</taxon>
        <taxon>Dysgonomonadaceae</taxon>
        <taxon>Proteiniphilum</taxon>
    </lineage>
</organism>
<proteinExistence type="predicted"/>
<dbReference type="SUPFAM" id="SSF48230">
    <property type="entry name" value="Chondroitin AC/alginate lyase"/>
    <property type="match status" value="1"/>
</dbReference>
<evidence type="ECO:0000313" key="3">
    <source>
        <dbReference type="EMBL" id="SCD19147.1"/>
    </source>
</evidence>
<keyword evidence="1" id="KW-1133">Transmembrane helix</keyword>
<feature type="transmembrane region" description="Helical" evidence="1">
    <location>
        <begin position="7"/>
        <end position="28"/>
    </location>
</feature>
<gene>
    <name evidence="3" type="ORF">PSM36_0313</name>
</gene>
<dbReference type="Gene3D" id="2.70.98.70">
    <property type="match status" value="1"/>
</dbReference>
<dbReference type="Gene3D" id="1.50.10.100">
    <property type="entry name" value="Chondroitin AC/alginate lyase"/>
    <property type="match status" value="1"/>
</dbReference>
<dbReference type="RefSeq" id="WP_083710880.1">
    <property type="nucleotide sequence ID" value="NZ_LT605205.1"/>
</dbReference>
<name>A0A1R3T3S2_9BACT</name>
<accession>A0A1R3T3S2</accession>
<dbReference type="Proteomes" id="UP000187464">
    <property type="component" value="Chromosome I"/>
</dbReference>
<dbReference type="KEGG" id="psac:PSM36_0313"/>
<evidence type="ECO:0000313" key="4">
    <source>
        <dbReference type="Proteomes" id="UP000187464"/>
    </source>
</evidence>
<keyword evidence="4" id="KW-1185">Reference proteome</keyword>
<evidence type="ECO:0000256" key="1">
    <source>
        <dbReference type="SAM" id="Phobius"/>
    </source>
</evidence>
<dbReference type="InterPro" id="IPR040925">
    <property type="entry name" value="HepII_C"/>
</dbReference>
<sequence length="917" mass="105137">MKGMLKNYILYCLITYIVFSSLSIDILAQSSFPLASESSKKNGYISVLDVSKAKINNKTTKIVKRESDLHLNWVILKDDVVEKVHDQTDTDPDAIFHIEIPMSGIYTISTSVIRDEEIEVGSKVETRFAKIQIDNERITKRIISDEYNYTNHSLGRFQLKGGKQVLKVWLPKGILLGAVEIESYIPLTIPPGVANYHPKIVPPTSRPRLWVDKDILPVIQKRLTKGENLSVWKNLKEKVLIPFPFEFNPTREIAQNPVLERVVQEKAFYYLMTGNLKIGNEAVRLILDYLSVLEFGNVKSGDITRDIGRAIYTTALVYDWCYDIIHEGDRKILYSEMMRLADNMEIGWPPFKESIVSGHASEAQVNRDLLAMSIAIYDEDPEPYRYTSYLILEELVPMRSFEYQSPRHSQGVDYGAYRHGWEMHAAWLFYRMAGMRVFDDNIMGLTNYWLYMRLPDGEMLRDGDMFSKSGVYWKNPQTMLLDYSYANDPIIKAEFERQGGLPDNPVLFLLLNDPDLEPEYDISSLPLSIDFGSVLGGLIARTGWNMNDNSNDVVAEIKGGGYHFGNHQHADAGAIQLYYRGLQICDLGLYVAYGIPYDYNFNKRSIAHSMMLVIDPKEEIYRRAKNDGGTKFNQRVPETPQEVMSDPWFDNGRVIYSDFGPSLQKPLYSCFKVDLTGAYTSKVSNYTRSFCFFNLDRDDTPAVIILSDDISTSKAEFDKFWKINTLEKPFLSDSSIVLRNQKKGVVGKTHVKMLRPLPENLKLEISHRKDPENILGTMDRISSDSPEANGYQIIFFPENEEKRHRFLTIFQMTSDDTPPLPINLQEDNDKYILRLSDRILCMSSGSQLIQSPFSMTVSDDSEYQILLTDLKPGFWNIYSPDKNINLNFKVEQGKNTCFFSASKGLYYISPGRSYNNH</sequence>
<keyword evidence="1" id="KW-0812">Transmembrane</keyword>
<reference evidence="3 4" key="1">
    <citation type="submission" date="2016-08" db="EMBL/GenBank/DDBJ databases">
        <authorList>
            <person name="Seilhamer J.J."/>
        </authorList>
    </citation>
    <scope>NUCLEOTIDE SEQUENCE [LARGE SCALE GENOMIC DNA]</scope>
    <source>
        <strain evidence="3">M3/6</strain>
    </source>
</reference>
<dbReference type="EMBL" id="LT605205">
    <property type="protein sequence ID" value="SCD19147.1"/>
    <property type="molecule type" value="Genomic_DNA"/>
</dbReference>
<protein>
    <recommendedName>
        <fullName evidence="2">Heparinase II C-terminal domain-containing protein</fullName>
    </recommendedName>
</protein>
<dbReference type="InterPro" id="IPR008929">
    <property type="entry name" value="Chondroitin_lyas"/>
</dbReference>
<dbReference type="Pfam" id="PF18675">
    <property type="entry name" value="HepII_C"/>
    <property type="match status" value="1"/>
</dbReference>
<feature type="domain" description="Heparinase II C-terminal" evidence="2">
    <location>
        <begin position="834"/>
        <end position="907"/>
    </location>
</feature>
<dbReference type="Gene3D" id="2.60.40.2750">
    <property type="match status" value="1"/>
</dbReference>
<dbReference type="AlphaFoldDB" id="A0A1R3T3S2"/>